<organism evidence="1 2">
    <name type="scientific">Pseudomonas mercuritolerans</name>
    <dbReference type="NCBI Taxonomy" id="2951809"/>
    <lineage>
        <taxon>Bacteria</taxon>
        <taxon>Pseudomonadati</taxon>
        <taxon>Pseudomonadota</taxon>
        <taxon>Gammaproteobacteria</taxon>
        <taxon>Pseudomonadales</taxon>
        <taxon>Pseudomonadaceae</taxon>
        <taxon>Pseudomonas</taxon>
    </lineage>
</organism>
<dbReference type="Proteomes" id="UP001063475">
    <property type="component" value="Unassembled WGS sequence"/>
</dbReference>
<proteinExistence type="predicted"/>
<dbReference type="RefSeq" id="WP_263469712.1">
    <property type="nucleotide sequence ID" value="NZ_JAMSHA010000001.1"/>
</dbReference>
<protein>
    <recommendedName>
        <fullName evidence="3">Apea-like HEPN domain-containing protein</fullName>
    </recommendedName>
</protein>
<comment type="caution">
    <text evidence="1">The sequence shown here is derived from an EMBL/GenBank/DDBJ whole genome shotgun (WGS) entry which is preliminary data.</text>
</comment>
<evidence type="ECO:0008006" key="3">
    <source>
        <dbReference type="Google" id="ProtNLM"/>
    </source>
</evidence>
<evidence type="ECO:0000313" key="2">
    <source>
        <dbReference type="Proteomes" id="UP001063475"/>
    </source>
</evidence>
<dbReference type="EMBL" id="JAMSHA010000001">
    <property type="protein sequence ID" value="MCV2220646.1"/>
    <property type="molecule type" value="Genomic_DNA"/>
</dbReference>
<accession>A0ABT2XS01</accession>
<name>A0ABT2XS01_9PSED</name>
<evidence type="ECO:0000313" key="1">
    <source>
        <dbReference type="EMBL" id="MCV2220646.1"/>
    </source>
</evidence>
<gene>
    <name evidence="1" type="ORF">ND528_03585</name>
</gene>
<sequence>MTNETSITAEPPPWYLPTDELEAVVSELEARCKASDIDFEIDYDGDGDSIFNIGFKSGRARRVLSIWDQNELKDLIELDFENYVFLDGWQALCNYKAGTIEALLTVPGGPNSPFEIFRRLFGMMPRDTGATNAKIVVGPESEGGPTLKLSKVSKLMRALAEGTSPASVSLEISGVKVNGHDDALGLLMKISNSFLFQLDLISDIPFVVRRQSVPRRRAKVAYDWAAPDLKFPSSEFESAPLSLYWYGRGAKGMPLLQYLAFYQVIEFYFPRFSQSEAHRKLKAVLKHPTFRGDKDTDVAKLLNAIYISRNGAYGDERSQLRATLDECIFADDLRRFIDEDEERVNFFSVKNKNSPYQKINSKSDDADLCADVSRRIYEIRCKIVHTKADLRDQDVELLLPFSKEADQLEFDIELVRYVAQQVLIAGSNAVSKMW</sequence>
<keyword evidence="2" id="KW-1185">Reference proteome</keyword>
<reference evidence="1" key="1">
    <citation type="submission" date="2022-06" db="EMBL/GenBank/DDBJ databases">
        <title>De novo draft assembly of the Pseudomonas mercurotoleraris sp. nov., isolated from the plants rhizosphere.</title>
        <authorList>
            <person name="Robas M."/>
            <person name="Gonzalez D."/>
            <person name="Fernandez V.M."/>
            <person name="Luna L."/>
            <person name="Provanza A."/>
            <person name="Jimenez P.A."/>
        </authorList>
    </citation>
    <scope>NUCLEOTIDE SEQUENCE</scope>
    <source>
        <strain evidence="1">SAICEUPSM</strain>
    </source>
</reference>